<feature type="compositionally biased region" description="Polar residues" evidence="1">
    <location>
        <begin position="57"/>
        <end position="67"/>
    </location>
</feature>
<organism evidence="2 3">
    <name type="scientific">Limulus polyphemus</name>
    <name type="common">Atlantic horseshoe crab</name>
    <dbReference type="NCBI Taxonomy" id="6850"/>
    <lineage>
        <taxon>Eukaryota</taxon>
        <taxon>Metazoa</taxon>
        <taxon>Ecdysozoa</taxon>
        <taxon>Arthropoda</taxon>
        <taxon>Chelicerata</taxon>
        <taxon>Merostomata</taxon>
        <taxon>Xiphosura</taxon>
        <taxon>Limulidae</taxon>
        <taxon>Limulus</taxon>
    </lineage>
</organism>
<dbReference type="RefSeq" id="XP_022257083.1">
    <property type="nucleotide sequence ID" value="XM_022401375.1"/>
</dbReference>
<dbReference type="Proteomes" id="UP000694941">
    <property type="component" value="Unplaced"/>
</dbReference>
<sequence length="388" mass="43979">MRDFPDYKYRPRRRKQHIKRGARKGPISSLQKTRSPEASSCQNHRPFYHLSRPSEINGVQTPESSPHGSPRSEISRQRVYSDSSTKGNGGFDFIRFLPTPEMSPVEMEDFALRYNLKEELEKRNPFVQVTTKEDPQQRISGSQCAVKLNDSSTTFPEGKRLSRKRIYEEREAGIIGPSPNLSALTMRNSYNWNKNSQQGLYSSHLRDVSSPIDKTSIYRPSCALGRETGFLSTFNQGSYSSFETSLMEERHDSTPVIQHARFPLLSNNDYPSRQDGNHSSVMGIEQVLNNTLTPCYPEGRSEEPTLYPLDFSGVYGPNPDFNFQSSCENLPIFTSQPVSSVDTNYGQDVQISSNRIPSSTYSSLPYQDFMDDPCGVIAALKETRQIFT</sequence>
<keyword evidence="2" id="KW-1185">Reference proteome</keyword>
<evidence type="ECO:0000313" key="3">
    <source>
        <dbReference type="RefSeq" id="XP_022257083.1"/>
    </source>
</evidence>
<proteinExistence type="predicted"/>
<evidence type="ECO:0000313" key="2">
    <source>
        <dbReference type="Proteomes" id="UP000694941"/>
    </source>
</evidence>
<feature type="compositionally biased region" description="Polar residues" evidence="1">
    <location>
        <begin position="28"/>
        <end position="43"/>
    </location>
</feature>
<dbReference type="GeneID" id="111089239"/>
<gene>
    <name evidence="3" type="primary">LOC111089239</name>
</gene>
<evidence type="ECO:0000256" key="1">
    <source>
        <dbReference type="SAM" id="MobiDB-lite"/>
    </source>
</evidence>
<name>A0ABM1TMH7_LIMPO</name>
<protein>
    <submittedName>
        <fullName evidence="3">Uncharacterized protein LOC111089239</fullName>
    </submittedName>
</protein>
<accession>A0ABM1TMH7</accession>
<feature type="compositionally biased region" description="Basic residues" evidence="1">
    <location>
        <begin position="10"/>
        <end position="23"/>
    </location>
</feature>
<reference evidence="3" key="1">
    <citation type="submission" date="2025-08" db="UniProtKB">
        <authorList>
            <consortium name="RefSeq"/>
        </authorList>
    </citation>
    <scope>IDENTIFICATION</scope>
    <source>
        <tissue evidence="3">Muscle</tissue>
    </source>
</reference>
<feature type="region of interest" description="Disordered" evidence="1">
    <location>
        <begin position="1"/>
        <end position="84"/>
    </location>
</feature>